<gene>
    <name evidence="2" type="ORF">DMAD_00569</name>
</gene>
<proteinExistence type="predicted"/>
<dbReference type="Proteomes" id="UP001500889">
    <property type="component" value="Chromosome A"/>
</dbReference>
<keyword evidence="1" id="KW-0472">Membrane</keyword>
<sequence length="159" mass="17497">MQLTENQTALRLCPQTQEHIYTLHKSRMHSMGFLVALSICLTTMMLPVLASPLTATATAAAAAAAEAAPTTVRPKLIIVEEGSESEPMRYQFITEHRPTTLGQNYYIKPGQIVGSINLGSESLHVRHDEETGRKPIASKHNILFVAYAKDLQQKTLAKV</sequence>
<dbReference type="AlphaFoldDB" id="A0AAU9FWV7"/>
<reference evidence="2 3" key="1">
    <citation type="submission" date="2024-02" db="EMBL/GenBank/DDBJ databases">
        <title>A chromosome-level genome assembly of Drosophila madeirensis, a fruit fly species endemic to Madeira island.</title>
        <authorList>
            <person name="Tomihara K."/>
            <person name="Llopart A."/>
            <person name="Yamamoto D."/>
        </authorList>
    </citation>
    <scope>NUCLEOTIDE SEQUENCE [LARGE SCALE GENOMIC DNA]</scope>
    <source>
        <strain evidence="2 3">RF1</strain>
    </source>
</reference>
<keyword evidence="3" id="KW-1185">Reference proteome</keyword>
<name>A0AAU9FWV7_DROMD</name>
<organism evidence="2 3">
    <name type="scientific">Drosophila madeirensis</name>
    <name type="common">Fruit fly</name>
    <dbReference type="NCBI Taxonomy" id="30013"/>
    <lineage>
        <taxon>Eukaryota</taxon>
        <taxon>Metazoa</taxon>
        <taxon>Ecdysozoa</taxon>
        <taxon>Arthropoda</taxon>
        <taxon>Hexapoda</taxon>
        <taxon>Insecta</taxon>
        <taxon>Pterygota</taxon>
        <taxon>Neoptera</taxon>
        <taxon>Endopterygota</taxon>
        <taxon>Diptera</taxon>
        <taxon>Brachycera</taxon>
        <taxon>Muscomorpha</taxon>
        <taxon>Ephydroidea</taxon>
        <taxon>Drosophilidae</taxon>
        <taxon>Drosophila</taxon>
        <taxon>Sophophora</taxon>
    </lineage>
</organism>
<evidence type="ECO:0000313" key="3">
    <source>
        <dbReference type="Proteomes" id="UP001500889"/>
    </source>
</evidence>
<evidence type="ECO:0000256" key="1">
    <source>
        <dbReference type="SAM" id="Phobius"/>
    </source>
</evidence>
<feature type="transmembrane region" description="Helical" evidence="1">
    <location>
        <begin position="31"/>
        <end position="50"/>
    </location>
</feature>
<accession>A0AAU9FWV7</accession>
<keyword evidence="1" id="KW-0812">Transmembrane</keyword>
<keyword evidence="1" id="KW-1133">Transmembrane helix</keyword>
<evidence type="ECO:0000313" key="2">
    <source>
        <dbReference type="EMBL" id="BFG00623.1"/>
    </source>
</evidence>
<protein>
    <submittedName>
        <fullName evidence="2">Uncharacterized protein</fullName>
    </submittedName>
</protein>
<dbReference type="EMBL" id="AP029266">
    <property type="protein sequence ID" value="BFG00623.1"/>
    <property type="molecule type" value="Genomic_DNA"/>
</dbReference>